<evidence type="ECO:0000313" key="2">
    <source>
        <dbReference type="EMBL" id="ABW32990.1"/>
    </source>
</evidence>
<dbReference type="Gene3D" id="1.10.260.40">
    <property type="entry name" value="lambda repressor-like DNA-binding domains"/>
    <property type="match status" value="1"/>
</dbReference>
<protein>
    <recommendedName>
        <fullName evidence="1">HTH cro/C1-type domain-containing protein</fullName>
    </recommendedName>
</protein>
<dbReference type="EMBL" id="CP000842">
    <property type="protein sequence ID" value="ABW32990.1"/>
    <property type="molecule type" value="Genomic_DNA"/>
</dbReference>
<dbReference type="HOGENOM" id="CLU_2420225_0_0_3"/>
<sequence>MSENGSLITWKLKQTMDKHGITTSALAESMGVSSNSISNMRKSEMPRLNGERLNQLIMCINQMRKPGTRLIELEDLIVLSYTTAEMKTSTHQQSRK</sequence>
<gene>
    <name evidence="2" type="ordered locus">AM1_E0221</name>
</gene>
<organism evidence="2 3">
    <name type="scientific">Acaryochloris marina (strain MBIC 11017)</name>
    <dbReference type="NCBI Taxonomy" id="329726"/>
    <lineage>
        <taxon>Bacteria</taxon>
        <taxon>Bacillati</taxon>
        <taxon>Cyanobacteriota</taxon>
        <taxon>Cyanophyceae</taxon>
        <taxon>Acaryochloridales</taxon>
        <taxon>Acaryochloridaceae</taxon>
        <taxon>Acaryochloris</taxon>
    </lineage>
</organism>
<dbReference type="InterPro" id="IPR010982">
    <property type="entry name" value="Lambda_DNA-bd_dom_sf"/>
</dbReference>
<dbReference type="GO" id="GO:0003677">
    <property type="term" value="F:DNA binding"/>
    <property type="evidence" value="ECO:0007669"/>
    <property type="project" value="InterPro"/>
</dbReference>
<evidence type="ECO:0000313" key="3">
    <source>
        <dbReference type="Proteomes" id="UP000000268"/>
    </source>
</evidence>
<geneLocation type="plasmid" evidence="2 3">
    <name>pREB5</name>
</geneLocation>
<dbReference type="Proteomes" id="UP000000268">
    <property type="component" value="Plasmid pREB5"/>
</dbReference>
<keyword evidence="3" id="KW-1185">Reference proteome</keyword>
<name>A8ZPQ4_ACAM1</name>
<keyword evidence="2" id="KW-0614">Plasmid</keyword>
<feature type="domain" description="HTH cro/C1-type" evidence="1">
    <location>
        <begin position="11"/>
        <end position="56"/>
    </location>
</feature>
<reference evidence="2 3" key="1">
    <citation type="journal article" date="2008" name="Proc. Natl. Acad. Sci. U.S.A.">
        <title>Niche adaptation and genome expansion in the chlorophyll d-producing cyanobacterium Acaryochloris marina.</title>
        <authorList>
            <person name="Swingley W.D."/>
            <person name="Chen M."/>
            <person name="Cheung P.C."/>
            <person name="Conrad A.L."/>
            <person name="Dejesa L.C."/>
            <person name="Hao J."/>
            <person name="Honchak B.M."/>
            <person name="Karbach L.E."/>
            <person name="Kurdoglu A."/>
            <person name="Lahiri S."/>
            <person name="Mastrian S.D."/>
            <person name="Miyashita H."/>
            <person name="Page L."/>
            <person name="Ramakrishna P."/>
            <person name="Satoh S."/>
            <person name="Sattley W.M."/>
            <person name="Shimada Y."/>
            <person name="Taylor H.L."/>
            <person name="Tomo T."/>
            <person name="Tsuchiya T."/>
            <person name="Wang Z.T."/>
            <person name="Raymond J."/>
            <person name="Mimuro M."/>
            <person name="Blankenship R.E."/>
            <person name="Touchman J.W."/>
        </authorList>
    </citation>
    <scope>NUCLEOTIDE SEQUENCE [LARGE SCALE GENOMIC DNA]</scope>
    <source>
        <strain evidence="3">MBIC 11017</strain>
        <plasmid evidence="3">Plasmid pREB5</plasmid>
    </source>
</reference>
<proteinExistence type="predicted"/>
<dbReference type="Pfam" id="PF13443">
    <property type="entry name" value="HTH_26"/>
    <property type="match status" value="1"/>
</dbReference>
<dbReference type="SUPFAM" id="SSF47413">
    <property type="entry name" value="lambda repressor-like DNA-binding domains"/>
    <property type="match status" value="1"/>
</dbReference>
<dbReference type="KEGG" id="amr:AM1_E0221"/>
<accession>A8ZPQ4</accession>
<dbReference type="InterPro" id="IPR001387">
    <property type="entry name" value="Cro/C1-type_HTH"/>
</dbReference>
<evidence type="ECO:0000259" key="1">
    <source>
        <dbReference type="Pfam" id="PF13443"/>
    </source>
</evidence>
<dbReference type="AlphaFoldDB" id="A8ZPQ4"/>